<keyword evidence="5" id="KW-1185">Reference proteome</keyword>
<organism evidence="4 5">
    <name type="scientific">Actinokineospora xionganensis</name>
    <dbReference type="NCBI Taxonomy" id="2684470"/>
    <lineage>
        <taxon>Bacteria</taxon>
        <taxon>Bacillati</taxon>
        <taxon>Actinomycetota</taxon>
        <taxon>Actinomycetes</taxon>
        <taxon>Pseudonocardiales</taxon>
        <taxon>Pseudonocardiaceae</taxon>
        <taxon>Actinokineospora</taxon>
    </lineage>
</organism>
<sequence>MSVFDKAKDKAEQALGQAKEKLGHHTDNQDLEASGKADQAEGGLKEKAHDLRDKAGSAFEDAKDKLRGNN</sequence>
<dbReference type="InterPro" id="IPR036629">
    <property type="entry name" value="YjbJ_sf"/>
</dbReference>
<dbReference type="RefSeq" id="WP_187219263.1">
    <property type="nucleotide sequence ID" value="NZ_JABVED010000003.1"/>
</dbReference>
<proteinExistence type="inferred from homology"/>
<dbReference type="SUPFAM" id="SSF69047">
    <property type="entry name" value="Hypothetical protein YjbJ"/>
    <property type="match status" value="1"/>
</dbReference>
<evidence type="ECO:0000256" key="1">
    <source>
        <dbReference type="ARBA" id="ARBA00009129"/>
    </source>
</evidence>
<feature type="region of interest" description="Disordered" evidence="2">
    <location>
        <begin position="1"/>
        <end position="70"/>
    </location>
</feature>
<evidence type="ECO:0000313" key="5">
    <source>
        <dbReference type="Proteomes" id="UP000734823"/>
    </source>
</evidence>
<name>A0ABR7L3F7_9PSEU</name>
<gene>
    <name evidence="4" type="ORF">GPZ80_06970</name>
</gene>
<dbReference type="Proteomes" id="UP000734823">
    <property type="component" value="Unassembled WGS sequence"/>
</dbReference>
<dbReference type="Gene3D" id="1.10.1470.10">
    <property type="entry name" value="YjbJ"/>
    <property type="match status" value="1"/>
</dbReference>
<evidence type="ECO:0000256" key="2">
    <source>
        <dbReference type="SAM" id="MobiDB-lite"/>
    </source>
</evidence>
<accession>A0ABR7L3F7</accession>
<evidence type="ECO:0000313" key="4">
    <source>
        <dbReference type="EMBL" id="MBC6446916.1"/>
    </source>
</evidence>
<protein>
    <submittedName>
        <fullName evidence="4">CsbD family protein</fullName>
    </submittedName>
</protein>
<feature type="domain" description="CsbD-like" evidence="3">
    <location>
        <begin position="5"/>
        <end position="55"/>
    </location>
</feature>
<reference evidence="4 5" key="1">
    <citation type="submission" date="2020-06" db="EMBL/GenBank/DDBJ databases">
        <title>Actinokineospora xiongansis sp. nov., isolated from soil of Baiyangdian.</title>
        <authorList>
            <person name="Zhang X."/>
        </authorList>
    </citation>
    <scope>NUCLEOTIDE SEQUENCE [LARGE SCALE GENOMIC DNA]</scope>
    <source>
        <strain evidence="4 5">HBU206404</strain>
    </source>
</reference>
<dbReference type="InterPro" id="IPR008462">
    <property type="entry name" value="CsbD"/>
</dbReference>
<dbReference type="Pfam" id="PF05532">
    <property type="entry name" value="CsbD"/>
    <property type="match status" value="1"/>
</dbReference>
<comment type="caution">
    <text evidence="4">The sequence shown here is derived from an EMBL/GenBank/DDBJ whole genome shotgun (WGS) entry which is preliminary data.</text>
</comment>
<dbReference type="EMBL" id="JABVED010000003">
    <property type="protein sequence ID" value="MBC6446916.1"/>
    <property type="molecule type" value="Genomic_DNA"/>
</dbReference>
<comment type="similarity">
    <text evidence="1">Belongs to the UPF0337 (CsbD) family.</text>
</comment>
<evidence type="ECO:0000259" key="3">
    <source>
        <dbReference type="Pfam" id="PF05532"/>
    </source>
</evidence>